<dbReference type="InterPro" id="IPR005746">
    <property type="entry name" value="Thioredoxin"/>
</dbReference>
<sequence>MSDAADADEPTGDDAKTERERIRERKRRELEARLGDGEAVDGSAGPDAGDGRGAATPSEPIHVNGTDELRRAVDEHDVVLVDCYADWCGPCQMMEPAIEALAAETDAAVAKVDVDANQAVAQQLGARSIPTLVLYADGEAVDRFVGAQDRATLESAIAEHAA</sequence>
<feature type="domain" description="Thioredoxin" evidence="6">
    <location>
        <begin position="33"/>
        <end position="162"/>
    </location>
</feature>
<dbReference type="PANTHER" id="PTHR45663">
    <property type="entry name" value="GEO12009P1"/>
    <property type="match status" value="1"/>
</dbReference>
<proteinExistence type="predicted"/>
<dbReference type="RefSeq" id="WP_053771881.1">
    <property type="nucleotide sequence ID" value="NZ_LIST01000003.1"/>
</dbReference>
<evidence type="ECO:0000313" key="8">
    <source>
        <dbReference type="Proteomes" id="UP000037747"/>
    </source>
</evidence>
<dbReference type="Gene3D" id="3.40.30.10">
    <property type="entry name" value="Glutaredoxin"/>
    <property type="match status" value="1"/>
</dbReference>
<gene>
    <name evidence="7" type="ORF">AMR74_09830</name>
</gene>
<evidence type="ECO:0000256" key="5">
    <source>
        <dbReference type="SAM" id="MobiDB-lite"/>
    </source>
</evidence>
<protein>
    <submittedName>
        <fullName evidence="7">Thioredoxin</fullName>
    </submittedName>
</protein>
<dbReference type="STRING" id="1765655.AMR74_09830"/>
<feature type="compositionally biased region" description="Acidic residues" evidence="5">
    <location>
        <begin position="1"/>
        <end position="12"/>
    </location>
</feature>
<feature type="region of interest" description="Disordered" evidence="5">
    <location>
        <begin position="1"/>
        <end position="63"/>
    </location>
</feature>
<dbReference type="PROSITE" id="PS51352">
    <property type="entry name" value="THIOREDOXIN_2"/>
    <property type="match status" value="1"/>
</dbReference>
<organism evidence="7 8">
    <name type="scientific">Halorubrum tropicale</name>
    <dbReference type="NCBI Taxonomy" id="1765655"/>
    <lineage>
        <taxon>Archaea</taxon>
        <taxon>Methanobacteriati</taxon>
        <taxon>Methanobacteriota</taxon>
        <taxon>Stenosarchaea group</taxon>
        <taxon>Halobacteria</taxon>
        <taxon>Halobacteriales</taxon>
        <taxon>Haloferacaceae</taxon>
        <taxon>Halorubrum</taxon>
    </lineage>
</organism>
<keyword evidence="3" id="KW-1015">Disulfide bond</keyword>
<dbReference type="GO" id="GO:0005737">
    <property type="term" value="C:cytoplasm"/>
    <property type="evidence" value="ECO:0007669"/>
    <property type="project" value="TreeGrafter"/>
</dbReference>
<evidence type="ECO:0000256" key="3">
    <source>
        <dbReference type="ARBA" id="ARBA00023157"/>
    </source>
</evidence>
<dbReference type="PROSITE" id="PS00194">
    <property type="entry name" value="THIOREDOXIN_1"/>
    <property type="match status" value="1"/>
</dbReference>
<accession>A0A0M9AQI9</accession>
<comment type="caution">
    <text evidence="7">The sequence shown here is derived from an EMBL/GenBank/DDBJ whole genome shotgun (WGS) entry which is preliminary data.</text>
</comment>
<dbReference type="InterPro" id="IPR017937">
    <property type="entry name" value="Thioredoxin_CS"/>
</dbReference>
<reference evidence="7 8" key="1">
    <citation type="submission" date="2015-08" db="EMBL/GenBank/DDBJ databases">
        <title>Genomes of Isolates from Cabo Rojo, PR.</title>
        <authorList>
            <person name="Sanchez-Nieves R.L."/>
            <person name="Montalvo-Rodriguez R."/>
        </authorList>
    </citation>
    <scope>NUCLEOTIDE SEQUENCE [LARGE SCALE GENOMIC DNA]</scope>
    <source>
        <strain evidence="7 8">5</strain>
    </source>
</reference>
<evidence type="ECO:0000259" key="6">
    <source>
        <dbReference type="PROSITE" id="PS51352"/>
    </source>
</evidence>
<dbReference type="PRINTS" id="PR00421">
    <property type="entry name" value="THIOREDOXIN"/>
</dbReference>
<evidence type="ECO:0000313" key="7">
    <source>
        <dbReference type="EMBL" id="KOX96712.1"/>
    </source>
</evidence>
<dbReference type="PANTHER" id="PTHR45663:SF11">
    <property type="entry name" value="GEO12009P1"/>
    <property type="match status" value="1"/>
</dbReference>
<dbReference type="Pfam" id="PF00085">
    <property type="entry name" value="Thioredoxin"/>
    <property type="match status" value="1"/>
</dbReference>
<keyword evidence="2" id="KW-0249">Electron transport</keyword>
<evidence type="ECO:0000256" key="2">
    <source>
        <dbReference type="ARBA" id="ARBA00022982"/>
    </source>
</evidence>
<dbReference type="SUPFAM" id="SSF52833">
    <property type="entry name" value="Thioredoxin-like"/>
    <property type="match status" value="1"/>
</dbReference>
<name>A0A0M9AQI9_9EURY</name>
<dbReference type="InterPro" id="IPR036249">
    <property type="entry name" value="Thioredoxin-like_sf"/>
</dbReference>
<dbReference type="Proteomes" id="UP000037747">
    <property type="component" value="Unassembled WGS sequence"/>
</dbReference>
<evidence type="ECO:0000256" key="4">
    <source>
        <dbReference type="ARBA" id="ARBA00023284"/>
    </source>
</evidence>
<feature type="compositionally biased region" description="Basic and acidic residues" evidence="5">
    <location>
        <begin position="13"/>
        <end position="36"/>
    </location>
</feature>
<dbReference type="GO" id="GO:0015035">
    <property type="term" value="F:protein-disulfide reductase activity"/>
    <property type="evidence" value="ECO:0007669"/>
    <property type="project" value="InterPro"/>
</dbReference>
<keyword evidence="4" id="KW-0676">Redox-active center</keyword>
<dbReference type="AlphaFoldDB" id="A0A0M9AQI9"/>
<keyword evidence="8" id="KW-1185">Reference proteome</keyword>
<dbReference type="OrthoDB" id="35385at2157"/>
<evidence type="ECO:0000256" key="1">
    <source>
        <dbReference type="ARBA" id="ARBA00022448"/>
    </source>
</evidence>
<keyword evidence="1" id="KW-0813">Transport</keyword>
<dbReference type="CDD" id="cd02947">
    <property type="entry name" value="TRX_family"/>
    <property type="match status" value="1"/>
</dbReference>
<dbReference type="EMBL" id="LIST01000003">
    <property type="protein sequence ID" value="KOX96712.1"/>
    <property type="molecule type" value="Genomic_DNA"/>
</dbReference>
<dbReference type="NCBIfam" id="TIGR01068">
    <property type="entry name" value="thioredoxin"/>
    <property type="match status" value="1"/>
</dbReference>
<dbReference type="InterPro" id="IPR013766">
    <property type="entry name" value="Thioredoxin_domain"/>
</dbReference>
<dbReference type="PATRIC" id="fig|1705389.3.peg.2751"/>